<evidence type="ECO:0008006" key="3">
    <source>
        <dbReference type="Google" id="ProtNLM"/>
    </source>
</evidence>
<organism evidence="1 2">
    <name type="scientific">Sporotomaculum syntrophicum</name>
    <dbReference type="NCBI Taxonomy" id="182264"/>
    <lineage>
        <taxon>Bacteria</taxon>
        <taxon>Bacillati</taxon>
        <taxon>Bacillota</taxon>
        <taxon>Clostridia</taxon>
        <taxon>Eubacteriales</taxon>
        <taxon>Desulfallaceae</taxon>
        <taxon>Sporotomaculum</taxon>
    </lineage>
</organism>
<keyword evidence="2" id="KW-1185">Reference proteome</keyword>
<protein>
    <recommendedName>
        <fullName evidence="3">DUF1694 domain-containing protein</fullName>
    </recommendedName>
</protein>
<dbReference type="InterPro" id="IPR029064">
    <property type="entry name" value="Ribosomal_eL30-like_sf"/>
</dbReference>
<comment type="caution">
    <text evidence="1">The sequence shown here is derived from an EMBL/GenBank/DDBJ whole genome shotgun (WGS) entry which is preliminary data.</text>
</comment>
<dbReference type="RefSeq" id="WP_161823046.1">
    <property type="nucleotide sequence ID" value="NZ_LSRS01000007.1"/>
</dbReference>
<dbReference type="OrthoDB" id="95278at2"/>
<dbReference type="SUPFAM" id="SSF160515">
    <property type="entry name" value="YueI-like"/>
    <property type="match status" value="1"/>
</dbReference>
<dbReference type="InterPro" id="IPR012543">
    <property type="entry name" value="DUF1694"/>
</dbReference>
<evidence type="ECO:0000313" key="1">
    <source>
        <dbReference type="EMBL" id="KAF1084115.1"/>
    </source>
</evidence>
<dbReference type="Pfam" id="PF07997">
    <property type="entry name" value="DUF1694"/>
    <property type="match status" value="1"/>
</dbReference>
<sequence length="201" mass="22240">MMASDLQRDEIKSWVNKDSLAQALAMGMHGAPEIKRDEKNRYLGEFRERVIRLLSKKQVAEPAVYPEILESLKDPRAAKMIISGDINYRSAEKYRELAEQVGKICTVIHDPAMTGDTGLVIVSSDTVDVADIFVPDRKTRLERLGVPAALVSAAGKKVCDKCYEKITGTAPSEAINYSKLTLADRFWGDHCVACDGKHGDD</sequence>
<dbReference type="AlphaFoldDB" id="A0A9D3AVH2"/>
<name>A0A9D3AVH2_9FIRM</name>
<reference evidence="1" key="1">
    <citation type="submission" date="2016-02" db="EMBL/GenBank/DDBJ databases">
        <title>Draft Genome Sequence of Sporotomaculum syntrophicum Strain FB, a Syntrophic Benzoate Degrader.</title>
        <authorList>
            <person name="Nobu M.K."/>
            <person name="Narihiro T."/>
            <person name="Qiu Y.-L."/>
            <person name="Ohashi A."/>
            <person name="Liu W.-T."/>
            <person name="Yuji S."/>
        </authorList>
    </citation>
    <scope>NUCLEOTIDE SEQUENCE</scope>
    <source>
        <strain evidence="1">FB</strain>
    </source>
</reference>
<dbReference type="EMBL" id="LSRS01000007">
    <property type="protein sequence ID" value="KAF1084115.1"/>
    <property type="molecule type" value="Genomic_DNA"/>
</dbReference>
<accession>A0A9D3AVH2</accession>
<dbReference type="Proteomes" id="UP000798488">
    <property type="component" value="Unassembled WGS sequence"/>
</dbReference>
<evidence type="ECO:0000313" key="2">
    <source>
        <dbReference type="Proteomes" id="UP000798488"/>
    </source>
</evidence>
<proteinExistence type="predicted"/>
<dbReference type="Gene3D" id="3.30.1330.30">
    <property type="match status" value="1"/>
</dbReference>
<gene>
    <name evidence="1" type="ORF">SPSYN_02767</name>
</gene>